<keyword evidence="3 5" id="KW-0378">Hydrolase</keyword>
<evidence type="ECO:0000256" key="5">
    <source>
        <dbReference type="RuleBase" id="RU361235"/>
    </source>
</evidence>
<evidence type="ECO:0000256" key="1">
    <source>
        <dbReference type="ARBA" id="ARBA00005964"/>
    </source>
</evidence>
<evidence type="ECO:0000256" key="2">
    <source>
        <dbReference type="ARBA" id="ARBA00022487"/>
    </source>
</evidence>
<feature type="signal peptide" evidence="5">
    <location>
        <begin position="1"/>
        <end position="17"/>
    </location>
</feature>
<dbReference type="Pfam" id="PF00135">
    <property type="entry name" value="COesterase"/>
    <property type="match status" value="1"/>
</dbReference>
<evidence type="ECO:0000313" key="8">
    <source>
        <dbReference type="RefSeq" id="XP_018494388.1"/>
    </source>
</evidence>
<dbReference type="GO" id="GO:0005886">
    <property type="term" value="C:plasma membrane"/>
    <property type="evidence" value="ECO:0007669"/>
    <property type="project" value="TreeGrafter"/>
</dbReference>
<dbReference type="RefSeq" id="XP_018494388.1">
    <property type="nucleotide sequence ID" value="XM_018638872.1"/>
</dbReference>
<dbReference type="InterPro" id="IPR019826">
    <property type="entry name" value="Carboxylesterase_B_AS"/>
</dbReference>
<dbReference type="InterPro" id="IPR029058">
    <property type="entry name" value="AB_hydrolase_fold"/>
</dbReference>
<dbReference type="EC" id="3.1.1.-" evidence="5"/>
<proteinExistence type="inferred from homology"/>
<dbReference type="Gene3D" id="3.40.50.1820">
    <property type="entry name" value="alpha/beta hydrolase"/>
    <property type="match status" value="1"/>
</dbReference>
<accession>A0AAJ7L371</accession>
<organism evidence="7 8">
    <name type="scientific">Galendromus occidentalis</name>
    <name type="common">western predatory mite</name>
    <dbReference type="NCBI Taxonomy" id="34638"/>
    <lineage>
        <taxon>Eukaryota</taxon>
        <taxon>Metazoa</taxon>
        <taxon>Ecdysozoa</taxon>
        <taxon>Arthropoda</taxon>
        <taxon>Chelicerata</taxon>
        <taxon>Arachnida</taxon>
        <taxon>Acari</taxon>
        <taxon>Parasitiformes</taxon>
        <taxon>Mesostigmata</taxon>
        <taxon>Gamasina</taxon>
        <taxon>Phytoseioidea</taxon>
        <taxon>Phytoseiidae</taxon>
        <taxon>Typhlodrominae</taxon>
        <taxon>Galendromus</taxon>
    </lineage>
</organism>
<dbReference type="GO" id="GO:0003990">
    <property type="term" value="F:acetylcholinesterase activity"/>
    <property type="evidence" value="ECO:0007669"/>
    <property type="project" value="TreeGrafter"/>
</dbReference>
<keyword evidence="5" id="KW-0732">Signal</keyword>
<gene>
    <name evidence="8" type="primary">LOC100903073</name>
</gene>
<evidence type="ECO:0000313" key="7">
    <source>
        <dbReference type="Proteomes" id="UP000694867"/>
    </source>
</evidence>
<evidence type="ECO:0000256" key="4">
    <source>
        <dbReference type="ARBA" id="ARBA00023180"/>
    </source>
</evidence>
<dbReference type="GO" id="GO:0005615">
    <property type="term" value="C:extracellular space"/>
    <property type="evidence" value="ECO:0007669"/>
    <property type="project" value="TreeGrafter"/>
</dbReference>
<dbReference type="GO" id="GO:0019695">
    <property type="term" value="P:choline metabolic process"/>
    <property type="evidence" value="ECO:0007669"/>
    <property type="project" value="TreeGrafter"/>
</dbReference>
<dbReference type="KEGG" id="goe:100903073"/>
<comment type="similarity">
    <text evidence="1 5">Belongs to the type-B carboxylesterase/lipase family.</text>
</comment>
<protein>
    <recommendedName>
        <fullName evidence="5">Carboxylic ester hydrolase</fullName>
        <ecNumber evidence="5">3.1.1.-</ecNumber>
    </recommendedName>
</protein>
<sequence>MARLILICALLVPNVCALQVQLRQGTVRGLDVETPFGRTAAFLGVPYAQPPVGALRFAAPRPPLFSDGIYNATEKKFSCPGPEISIGKWVVADFGEQDEDCLYLNIWAPANASNLPVVLYIHGGIFVAGSGGWFPFDGTRLAPRADIVYITMNMRLGVLGFINLPVLSDTNVGLLDIVRAVHWVHENAEAFGGNPEQLTLWGQSAGAISIDFLLKSDAISGLVRRAILEGGSAGLAKFLLEFDGEYESRQLAYTLGCSSAEPDGEAHDRELLSCLREVPWQDIIKTRSEGGTIDKVSIQPFIDGKLLKKDVVASPHIDPSVEELFVVSNELEAFLILEGLVKKLYETNDITSIDWGTILKISFKVVLRLPYEKSAEIIRRYIPDDVIDESRLSKELREIEIQRGIASMFTDSFFYCPAEFRSATAGDRGVRVSRGEFHFRPDFSFVPKWASMSHAEEIALMHGNLDLYKPGKGLSGAMMNSFVNVSRSDYDFSDVIVKWIGDFFHGR</sequence>
<feature type="domain" description="Carboxylesterase type B" evidence="6">
    <location>
        <begin position="19"/>
        <end position="465"/>
    </location>
</feature>
<dbReference type="Proteomes" id="UP000694867">
    <property type="component" value="Unplaced"/>
</dbReference>
<dbReference type="PANTHER" id="PTHR43918">
    <property type="entry name" value="ACETYLCHOLINESTERASE"/>
    <property type="match status" value="1"/>
</dbReference>
<evidence type="ECO:0000256" key="3">
    <source>
        <dbReference type="ARBA" id="ARBA00022801"/>
    </source>
</evidence>
<keyword evidence="4" id="KW-0325">Glycoprotein</keyword>
<name>A0AAJ7L371_9ACAR</name>
<feature type="chain" id="PRO_5042317380" description="Carboxylic ester hydrolase" evidence="5">
    <location>
        <begin position="18"/>
        <end position="507"/>
    </location>
</feature>
<dbReference type="InterPro" id="IPR019819">
    <property type="entry name" value="Carboxylesterase_B_CS"/>
</dbReference>
<dbReference type="GeneID" id="100903073"/>
<dbReference type="PANTHER" id="PTHR43918:SF4">
    <property type="entry name" value="CARBOXYLIC ESTER HYDROLASE"/>
    <property type="match status" value="1"/>
</dbReference>
<dbReference type="AlphaFoldDB" id="A0AAJ7L371"/>
<evidence type="ECO:0000259" key="6">
    <source>
        <dbReference type="Pfam" id="PF00135"/>
    </source>
</evidence>
<keyword evidence="7" id="KW-1185">Reference proteome</keyword>
<reference evidence="8" key="1">
    <citation type="submission" date="2025-08" db="UniProtKB">
        <authorList>
            <consortium name="RefSeq"/>
        </authorList>
    </citation>
    <scope>IDENTIFICATION</scope>
</reference>
<dbReference type="InterPro" id="IPR050654">
    <property type="entry name" value="AChE-related_enzymes"/>
</dbReference>
<dbReference type="InterPro" id="IPR002018">
    <property type="entry name" value="CarbesteraseB"/>
</dbReference>
<dbReference type="PROSITE" id="PS00122">
    <property type="entry name" value="CARBOXYLESTERASE_B_1"/>
    <property type="match status" value="1"/>
</dbReference>
<dbReference type="PROSITE" id="PS00941">
    <property type="entry name" value="CARBOXYLESTERASE_B_2"/>
    <property type="match status" value="1"/>
</dbReference>
<dbReference type="GO" id="GO:0006581">
    <property type="term" value="P:acetylcholine catabolic process"/>
    <property type="evidence" value="ECO:0007669"/>
    <property type="project" value="TreeGrafter"/>
</dbReference>
<keyword evidence="2" id="KW-0719">Serine esterase</keyword>
<dbReference type="SUPFAM" id="SSF53474">
    <property type="entry name" value="alpha/beta-Hydrolases"/>
    <property type="match status" value="1"/>
</dbReference>